<feature type="transmembrane region" description="Helical" evidence="1">
    <location>
        <begin position="35"/>
        <end position="57"/>
    </location>
</feature>
<sequence length="94" mass="10088">MKNYLITRPSVLWLIAGALLLSVCCYSWLHSDLQITTVLFTNGGSFLGVLLLLRYFFGTRRAPSVTADAPVASPALPSDNVLVPAAAQATAEHI</sequence>
<reference evidence="2 3" key="1">
    <citation type="submission" date="2019-06" db="EMBL/GenBank/DDBJ databases">
        <title>Sequencing the genomes of 1000 actinobacteria strains.</title>
        <authorList>
            <person name="Klenk H.-P."/>
        </authorList>
    </citation>
    <scope>NUCLEOTIDE SEQUENCE [LARGE SCALE GENOMIC DNA]</scope>
    <source>
        <strain evidence="2 3">DSM 18031</strain>
    </source>
</reference>
<evidence type="ECO:0000313" key="3">
    <source>
        <dbReference type="Proteomes" id="UP000318331"/>
    </source>
</evidence>
<keyword evidence="3" id="KW-1185">Reference proteome</keyword>
<feature type="transmembrane region" description="Helical" evidence="1">
    <location>
        <begin position="12"/>
        <end position="29"/>
    </location>
</feature>
<organism evidence="2 3">
    <name type="scientific">Klugiella xanthotipulae</name>
    <dbReference type="NCBI Taxonomy" id="244735"/>
    <lineage>
        <taxon>Bacteria</taxon>
        <taxon>Bacillati</taxon>
        <taxon>Actinomycetota</taxon>
        <taxon>Actinomycetes</taxon>
        <taxon>Micrococcales</taxon>
        <taxon>Microbacteriaceae</taxon>
        <taxon>Klugiella</taxon>
    </lineage>
</organism>
<comment type="caution">
    <text evidence="2">The sequence shown here is derived from an EMBL/GenBank/DDBJ whole genome shotgun (WGS) entry which is preliminary data.</text>
</comment>
<keyword evidence="1" id="KW-0472">Membrane</keyword>
<keyword evidence="1" id="KW-1133">Transmembrane helix</keyword>
<accession>A0A543HYV5</accession>
<gene>
    <name evidence="2" type="ORF">FB466_1787</name>
</gene>
<dbReference type="AlphaFoldDB" id="A0A543HYV5"/>
<protein>
    <submittedName>
        <fullName evidence="2">Uncharacterized protein</fullName>
    </submittedName>
</protein>
<dbReference type="EMBL" id="VFPN01000002">
    <property type="protein sequence ID" value="TQM63522.1"/>
    <property type="molecule type" value="Genomic_DNA"/>
</dbReference>
<evidence type="ECO:0000313" key="2">
    <source>
        <dbReference type="EMBL" id="TQM63522.1"/>
    </source>
</evidence>
<dbReference type="Proteomes" id="UP000318331">
    <property type="component" value="Unassembled WGS sequence"/>
</dbReference>
<dbReference type="RefSeq" id="WP_141917647.1">
    <property type="nucleotide sequence ID" value="NZ_BAAAYS010000011.1"/>
</dbReference>
<proteinExistence type="predicted"/>
<evidence type="ECO:0000256" key="1">
    <source>
        <dbReference type="SAM" id="Phobius"/>
    </source>
</evidence>
<name>A0A543HYV5_9MICO</name>
<keyword evidence="1" id="KW-0812">Transmembrane</keyword>